<reference evidence="2 3" key="2">
    <citation type="journal article" date="2016" name="J. Biotechnol.">
        <title>Complete genome sequence of Arthrobacter alpinus ERGS4:06, a yellow pigmented bacterium tolerant to cold and radiations isolated from Sikkim Himalaya.</title>
        <authorList>
            <person name="Kumar R."/>
            <person name="Singh D."/>
            <person name="Swarnkar M.K."/>
            <person name="Singh A.K."/>
            <person name="Kumar S."/>
        </authorList>
    </citation>
    <scope>NUCLEOTIDE SEQUENCE [LARGE SCALE GENOMIC DNA]</scope>
    <source>
        <strain evidence="2 3">ERGS4:06</strain>
    </source>
</reference>
<dbReference type="Gene3D" id="3.40.630.30">
    <property type="match status" value="1"/>
</dbReference>
<organism evidence="2 3">
    <name type="scientific">Arthrobacter alpinus</name>
    <dbReference type="NCBI Taxonomy" id="656366"/>
    <lineage>
        <taxon>Bacteria</taxon>
        <taxon>Bacillati</taxon>
        <taxon>Actinomycetota</taxon>
        <taxon>Actinomycetes</taxon>
        <taxon>Micrococcales</taxon>
        <taxon>Micrococcaceae</taxon>
        <taxon>Arthrobacter</taxon>
    </lineage>
</organism>
<feature type="domain" description="N-acetyltransferase" evidence="1">
    <location>
        <begin position="10"/>
        <end position="100"/>
    </location>
</feature>
<dbReference type="EMBL" id="CP013200">
    <property type="protein sequence ID" value="ALO65636.1"/>
    <property type="molecule type" value="Genomic_DNA"/>
</dbReference>
<protein>
    <submittedName>
        <fullName evidence="2">Acetyltransferase</fullName>
    </submittedName>
</protein>
<dbReference type="Pfam" id="PF14542">
    <property type="entry name" value="Acetyltransf_CG"/>
    <property type="match status" value="1"/>
</dbReference>
<dbReference type="Proteomes" id="UP000059574">
    <property type="component" value="Chromosome"/>
</dbReference>
<dbReference type="AlphaFoldDB" id="A0A0S2LVT6"/>
<dbReference type="OrthoDB" id="5405911at2"/>
<name>A0A0S2LVT6_9MICC</name>
<evidence type="ECO:0000313" key="3">
    <source>
        <dbReference type="Proteomes" id="UP000059574"/>
    </source>
</evidence>
<evidence type="ECO:0000313" key="2">
    <source>
        <dbReference type="EMBL" id="ALO65636.1"/>
    </source>
</evidence>
<evidence type="ECO:0000259" key="1">
    <source>
        <dbReference type="PROSITE" id="PS51729"/>
    </source>
</evidence>
<gene>
    <name evidence="2" type="ORF">AS189_02945</name>
</gene>
<dbReference type="InterPro" id="IPR045057">
    <property type="entry name" value="Gcn5-rel_NAT"/>
</dbReference>
<dbReference type="SUPFAM" id="SSF55729">
    <property type="entry name" value="Acyl-CoA N-acyltransferases (Nat)"/>
    <property type="match status" value="1"/>
</dbReference>
<sequence length="114" mass="13026">MDQESNITVRQNADRHRYELVDGERVIGKAHWLTFERDASQERIFFHTTVDEEYAGQGLAGKLAHFALEDTIAAGLKVVPVCPYFKVYLRKHPEYKEHTVMVEQAHLDAVTAAV</sequence>
<dbReference type="GO" id="GO:0016740">
    <property type="term" value="F:transferase activity"/>
    <property type="evidence" value="ECO:0007669"/>
    <property type="project" value="UniProtKB-KW"/>
</dbReference>
<dbReference type="PANTHER" id="PTHR31435">
    <property type="entry name" value="PROTEIN NATD1"/>
    <property type="match status" value="1"/>
</dbReference>
<dbReference type="RefSeq" id="WP_062286258.1">
    <property type="nucleotide sequence ID" value="NZ_CP013200.1"/>
</dbReference>
<proteinExistence type="predicted"/>
<keyword evidence="2" id="KW-0808">Transferase</keyword>
<dbReference type="PROSITE" id="PS51729">
    <property type="entry name" value="GNAT_YJDJ"/>
    <property type="match status" value="1"/>
</dbReference>
<dbReference type="InterPro" id="IPR031165">
    <property type="entry name" value="GNAT_YJDJ"/>
</dbReference>
<accession>A0A0S2LVT6</accession>
<dbReference type="InterPro" id="IPR016181">
    <property type="entry name" value="Acyl_CoA_acyltransferase"/>
</dbReference>
<reference evidence="3" key="1">
    <citation type="submission" date="2015-11" db="EMBL/GenBank/DDBJ databases">
        <authorList>
            <person name="Kumar R."/>
            <person name="Singh D."/>
            <person name="Swarnkar M.K."/>
            <person name="Singh A.K."/>
            <person name="Kumar S."/>
        </authorList>
    </citation>
    <scope>NUCLEOTIDE SEQUENCE [LARGE SCALE GENOMIC DNA]</scope>
    <source>
        <strain evidence="3">ERGS4:06</strain>
    </source>
</reference>
<dbReference type="PANTHER" id="PTHR31435:SF10">
    <property type="entry name" value="BSR4717 PROTEIN"/>
    <property type="match status" value="1"/>
</dbReference>